<gene>
    <name evidence="6" type="ORF">N0V83_002495</name>
</gene>
<evidence type="ECO:0000313" key="7">
    <source>
        <dbReference type="Proteomes" id="UP001140560"/>
    </source>
</evidence>
<evidence type="ECO:0008006" key="8">
    <source>
        <dbReference type="Google" id="ProtNLM"/>
    </source>
</evidence>
<dbReference type="PANTHER" id="PTHR48022:SF28">
    <property type="entry name" value="MAJOR FACILITATOR SUPERFAMILY (MFS) PROFILE DOMAIN-CONTAINING PROTEIN-RELATED"/>
    <property type="match status" value="1"/>
</dbReference>
<evidence type="ECO:0000256" key="4">
    <source>
        <dbReference type="ARBA" id="ARBA00023136"/>
    </source>
</evidence>
<dbReference type="InterPro" id="IPR005828">
    <property type="entry name" value="MFS_sugar_transport-like"/>
</dbReference>
<keyword evidence="3 5" id="KW-1133">Transmembrane helix</keyword>
<accession>A0A9W8YFC0</accession>
<sequence length="111" mass="12523">MYLYPAEIMPTCIRSAGVATAYVVMHTVMIVIVQVAPLALEAISWRFFLIFLVANVAFVGILYTFYPETKSKTLEEIGALFGDEVAETLEEAGLHFKEEKQQTQHIERPLI</sequence>
<dbReference type="GO" id="GO:0016020">
    <property type="term" value="C:membrane"/>
    <property type="evidence" value="ECO:0007669"/>
    <property type="project" value="UniProtKB-SubCell"/>
</dbReference>
<dbReference type="EMBL" id="JAPEUY010000003">
    <property type="protein sequence ID" value="KAJ4375408.1"/>
    <property type="molecule type" value="Genomic_DNA"/>
</dbReference>
<comment type="caution">
    <text evidence="6">The sequence shown here is derived from an EMBL/GenBank/DDBJ whole genome shotgun (WGS) entry which is preliminary data.</text>
</comment>
<dbReference type="InterPro" id="IPR050360">
    <property type="entry name" value="MFS_Sugar_Transporters"/>
</dbReference>
<proteinExistence type="predicted"/>
<keyword evidence="7" id="KW-1185">Reference proteome</keyword>
<dbReference type="PANTHER" id="PTHR48022">
    <property type="entry name" value="PLASTIDIC GLUCOSE TRANSPORTER 4"/>
    <property type="match status" value="1"/>
</dbReference>
<keyword evidence="2 5" id="KW-0812">Transmembrane</keyword>
<reference evidence="6" key="1">
    <citation type="submission" date="2022-10" db="EMBL/GenBank/DDBJ databases">
        <title>Tapping the CABI collections for fungal endophytes: first genome assemblies for Collariella, Neodidymelliopsis, Ascochyta clinopodiicola, Didymella pomorum, Didymosphaeria variabile, Neocosmospora piperis and Neocucurbitaria cava.</title>
        <authorList>
            <person name="Hill R."/>
        </authorList>
    </citation>
    <scope>NUCLEOTIDE SEQUENCE</scope>
    <source>
        <strain evidence="6">IMI 356814</strain>
    </source>
</reference>
<dbReference type="OrthoDB" id="6612291at2759"/>
<dbReference type="InterPro" id="IPR036259">
    <property type="entry name" value="MFS_trans_sf"/>
</dbReference>
<protein>
    <recommendedName>
        <fullName evidence="8">Major facilitator superfamily (MFS) profile domain-containing protein</fullName>
    </recommendedName>
</protein>
<evidence type="ECO:0000256" key="1">
    <source>
        <dbReference type="ARBA" id="ARBA00004141"/>
    </source>
</evidence>
<dbReference type="GO" id="GO:0005351">
    <property type="term" value="F:carbohydrate:proton symporter activity"/>
    <property type="evidence" value="ECO:0007669"/>
    <property type="project" value="TreeGrafter"/>
</dbReference>
<evidence type="ECO:0000256" key="2">
    <source>
        <dbReference type="ARBA" id="ARBA00022692"/>
    </source>
</evidence>
<feature type="transmembrane region" description="Helical" evidence="5">
    <location>
        <begin position="20"/>
        <end position="40"/>
    </location>
</feature>
<feature type="transmembrane region" description="Helical" evidence="5">
    <location>
        <begin position="47"/>
        <end position="66"/>
    </location>
</feature>
<comment type="subcellular location">
    <subcellularLocation>
        <location evidence="1">Membrane</location>
        <topology evidence="1">Multi-pass membrane protein</topology>
    </subcellularLocation>
</comment>
<name>A0A9W8YFC0_9PLEO</name>
<evidence type="ECO:0000256" key="3">
    <source>
        <dbReference type="ARBA" id="ARBA00022989"/>
    </source>
</evidence>
<dbReference type="Proteomes" id="UP001140560">
    <property type="component" value="Unassembled WGS sequence"/>
</dbReference>
<dbReference type="SUPFAM" id="SSF103473">
    <property type="entry name" value="MFS general substrate transporter"/>
    <property type="match status" value="1"/>
</dbReference>
<evidence type="ECO:0000256" key="5">
    <source>
        <dbReference type="SAM" id="Phobius"/>
    </source>
</evidence>
<dbReference type="AlphaFoldDB" id="A0A9W8YFC0"/>
<evidence type="ECO:0000313" key="6">
    <source>
        <dbReference type="EMBL" id="KAJ4375408.1"/>
    </source>
</evidence>
<keyword evidence="4 5" id="KW-0472">Membrane</keyword>
<dbReference type="Gene3D" id="1.20.1250.20">
    <property type="entry name" value="MFS general substrate transporter like domains"/>
    <property type="match status" value="1"/>
</dbReference>
<organism evidence="6 7">
    <name type="scientific">Neocucurbitaria cava</name>
    <dbReference type="NCBI Taxonomy" id="798079"/>
    <lineage>
        <taxon>Eukaryota</taxon>
        <taxon>Fungi</taxon>
        <taxon>Dikarya</taxon>
        <taxon>Ascomycota</taxon>
        <taxon>Pezizomycotina</taxon>
        <taxon>Dothideomycetes</taxon>
        <taxon>Pleosporomycetidae</taxon>
        <taxon>Pleosporales</taxon>
        <taxon>Pleosporineae</taxon>
        <taxon>Cucurbitariaceae</taxon>
        <taxon>Neocucurbitaria</taxon>
    </lineage>
</organism>
<dbReference type="Pfam" id="PF00083">
    <property type="entry name" value="Sugar_tr"/>
    <property type="match status" value="1"/>
</dbReference>